<dbReference type="InterPro" id="IPR029058">
    <property type="entry name" value="AB_hydrolase_fold"/>
</dbReference>
<dbReference type="Proteomes" id="UP000663831">
    <property type="component" value="Unassembled WGS sequence"/>
</dbReference>
<dbReference type="Gene3D" id="1.25.10.10">
    <property type="entry name" value="Leucine-rich Repeat Variant"/>
    <property type="match status" value="1"/>
</dbReference>
<dbReference type="SUPFAM" id="SSF53474">
    <property type="entry name" value="alpha/beta-Hydrolases"/>
    <property type="match status" value="1"/>
</dbReference>
<dbReference type="EMBL" id="CAJMWV010008767">
    <property type="protein sequence ID" value="CAE6536811.1"/>
    <property type="molecule type" value="Genomic_DNA"/>
</dbReference>
<dbReference type="AlphaFoldDB" id="A0A8H3DLS0"/>
<dbReference type="InterPro" id="IPR018712">
    <property type="entry name" value="Tle1-like_cat"/>
</dbReference>
<feature type="domain" description="T6SS Phospholipase effector Tle1-like catalytic" evidence="1">
    <location>
        <begin position="22"/>
        <end position="259"/>
    </location>
</feature>
<dbReference type="SUPFAM" id="SSF48371">
    <property type="entry name" value="ARM repeat"/>
    <property type="match status" value="1"/>
</dbReference>
<dbReference type="Pfam" id="PF09994">
    <property type="entry name" value="T6SS_Tle1-like_cat"/>
    <property type="match status" value="1"/>
</dbReference>
<dbReference type="InterPro" id="IPR011989">
    <property type="entry name" value="ARM-like"/>
</dbReference>
<name>A0A8H3DLS0_9AGAM</name>
<reference evidence="2" key="1">
    <citation type="submission" date="2021-01" db="EMBL/GenBank/DDBJ databases">
        <authorList>
            <person name="Kaushik A."/>
        </authorList>
    </citation>
    <scope>NUCLEOTIDE SEQUENCE</scope>
    <source>
        <strain evidence="2">AG3-1AP</strain>
    </source>
</reference>
<dbReference type="PANTHER" id="PTHR33840">
    <property type="match status" value="1"/>
</dbReference>
<organism evidence="2 3">
    <name type="scientific">Rhizoctonia solani</name>
    <dbReference type="NCBI Taxonomy" id="456999"/>
    <lineage>
        <taxon>Eukaryota</taxon>
        <taxon>Fungi</taxon>
        <taxon>Dikarya</taxon>
        <taxon>Basidiomycota</taxon>
        <taxon>Agaricomycotina</taxon>
        <taxon>Agaricomycetes</taxon>
        <taxon>Cantharellales</taxon>
        <taxon>Ceratobasidiaceae</taxon>
        <taxon>Rhizoctonia</taxon>
    </lineage>
</organism>
<sequence length="954" mass="107579">MPLIYWVTPHYLTTSSFLWCYQNTNVVKLYECLKKDHSQKTYYSSGVGTFAKPSWDWVASLKEGVISAVDLAVAKNLKNVILNAYRWLADTYQPGDQIFLFGFSRGAYQVRALAAMIECVGLIHAGNLQQIPFAWELYSTPTSDKQSYREKLAQFKSTFSHSVGIHFLGAWDTVSSVGIIRGKLLPLAMKNHHIEHFRHALALDECRVKFLPEYAKDVNGGTNTSKNVWFAGTHSEIGGKTSRHGPECGAEPLYWMMDEARQLGLKLRRQDIPACLLPTASHKKSLGAWWPLEYLPIRRASPKPDNMSYHSRLPHRGKGRRIVSTTHKMHWSVFASAKDPETRYNPQAVIKQDDNTLTLREVIENQDLDAKEFCEAGYNNIQVLQLLRNITRIIEKPQTGESLDGPLNRLLVFARSGQTKIIWTYGGPQFILKLMTINGVGYGNPLRAACDNIVYAVMDPTYHVQWEEHLEMFAEGRKLVSKQNSRPVDEVDQVILPRLHDLLKFCQQTLEPPEPNPMFSSKLWTLPKPKISTKSTGPGQHTYTSLMLNKLAAVELILLVLEKFSKLLGEYGEDMDQESTFIKDIPTLLSLPLNPEHDFTETATIAVASGMVGAMISPEFSLGWRNRIVYRVVEVIIEITNLKCGHCRQRLCDGDIAQRLLPWIKHWGLEKLTVTPELLGAVRSLADDSRIAIYLVHAKFTEDMLRYLTENKNGNKEDNKKLKQILGLLAKLTNTDHHAFDEAALSEEVKDETISRLYKFMTSSLDLDLATDAIKILTNLARFNSIRNCLQLPNIISNIKQVLLGSEVPVAVTEGKARASIRLITELARHANSRKELIAQKAGVFGTLARLLEDELGRRQAEGEPLGPIAGQFFQALPVFVLYPELRYKRLAEVGVKLVELVGSHGSEYINYNSDSKIAALKYLLGNDEDGYQGIPPTRDSQLHLHLRSPTSVE</sequence>
<protein>
    <recommendedName>
        <fullName evidence="1">T6SS Phospholipase effector Tle1-like catalytic domain-containing protein</fullName>
    </recommendedName>
</protein>
<gene>
    <name evidence="2" type="ORF">RDB_LOCUS166551</name>
</gene>
<comment type="caution">
    <text evidence="2">The sequence shown here is derived from an EMBL/GenBank/DDBJ whole genome shotgun (WGS) entry which is preliminary data.</text>
</comment>
<dbReference type="PANTHER" id="PTHR33840:SF2">
    <property type="entry name" value="TLE1 PHOSPHOLIPASE DOMAIN-CONTAINING PROTEIN"/>
    <property type="match status" value="1"/>
</dbReference>
<dbReference type="InterPro" id="IPR016024">
    <property type="entry name" value="ARM-type_fold"/>
</dbReference>
<evidence type="ECO:0000259" key="1">
    <source>
        <dbReference type="Pfam" id="PF09994"/>
    </source>
</evidence>
<accession>A0A8H3DLS0</accession>
<evidence type="ECO:0000313" key="2">
    <source>
        <dbReference type="EMBL" id="CAE6536811.1"/>
    </source>
</evidence>
<proteinExistence type="predicted"/>
<evidence type="ECO:0000313" key="3">
    <source>
        <dbReference type="Proteomes" id="UP000663831"/>
    </source>
</evidence>